<evidence type="ECO:0000256" key="19">
    <source>
        <dbReference type="SAM" id="Coils"/>
    </source>
</evidence>
<dbReference type="SMART" id="SM00487">
    <property type="entry name" value="DEXDc"/>
    <property type="match status" value="1"/>
</dbReference>
<evidence type="ECO:0000256" key="11">
    <source>
        <dbReference type="ARBA" id="ARBA00022840"/>
    </source>
</evidence>
<keyword evidence="6" id="KW-0677">Repeat</keyword>
<evidence type="ECO:0000256" key="14">
    <source>
        <dbReference type="ARBA" id="ARBA00023118"/>
    </source>
</evidence>
<feature type="domain" description="RNase III" evidence="21">
    <location>
        <begin position="1315"/>
        <end position="1426"/>
    </location>
</feature>
<evidence type="ECO:0000256" key="17">
    <source>
        <dbReference type="ARBA" id="ARBA00035116"/>
    </source>
</evidence>
<evidence type="ECO:0000256" key="18">
    <source>
        <dbReference type="PROSITE-ProRule" id="PRU00657"/>
    </source>
</evidence>
<dbReference type="Pfam" id="PF24995">
    <property type="entry name" value="DSRM_2"/>
    <property type="match status" value="1"/>
</dbReference>
<comment type="function">
    <text evidence="16">Dicer-like endonuclease involved in cleaving double-stranded RNA in the RNA interference (RNAi) pathway. Produces 21 to 25 bp dsRNAs (siRNAs) which target the selective destruction of homologous RNAs leading to sequence-specific suppression of gene expression, called post-transcriptional gene silencing (PTGS). Part of a broad host defense response against viral infection and transposons.</text>
</comment>
<dbReference type="PROSITE" id="PS50821">
    <property type="entry name" value="PAZ"/>
    <property type="match status" value="1"/>
</dbReference>
<dbReference type="Gene3D" id="1.10.1520.10">
    <property type="entry name" value="Ribonuclease III domain"/>
    <property type="match status" value="2"/>
</dbReference>
<evidence type="ECO:0000256" key="9">
    <source>
        <dbReference type="ARBA" id="ARBA00022806"/>
    </source>
</evidence>
<dbReference type="CDD" id="cd18034">
    <property type="entry name" value="DEXHc_dicer"/>
    <property type="match status" value="1"/>
</dbReference>
<dbReference type="InterPro" id="IPR000999">
    <property type="entry name" value="RNase_III_dom"/>
</dbReference>
<dbReference type="Pfam" id="PF00271">
    <property type="entry name" value="Helicase_C"/>
    <property type="match status" value="1"/>
</dbReference>
<dbReference type="PANTHER" id="PTHR14950">
    <property type="entry name" value="DICER-RELATED"/>
    <property type="match status" value="1"/>
</dbReference>
<evidence type="ECO:0000259" key="25">
    <source>
        <dbReference type="PROSITE" id="PS51327"/>
    </source>
</evidence>
<keyword evidence="12" id="KW-0460">Magnesium</keyword>
<dbReference type="GO" id="GO:0051607">
    <property type="term" value="P:defense response to virus"/>
    <property type="evidence" value="ECO:0007669"/>
    <property type="project" value="UniProtKB-KW"/>
</dbReference>
<feature type="region of interest" description="Disordered" evidence="20">
    <location>
        <begin position="86"/>
        <end position="118"/>
    </location>
</feature>
<evidence type="ECO:0000256" key="10">
    <source>
        <dbReference type="ARBA" id="ARBA00022833"/>
    </source>
</evidence>
<keyword evidence="19" id="KW-0175">Coiled coil</keyword>
<evidence type="ECO:0000256" key="3">
    <source>
        <dbReference type="ARBA" id="ARBA00020797"/>
    </source>
</evidence>
<dbReference type="InterPro" id="IPR027417">
    <property type="entry name" value="P-loop_NTPase"/>
</dbReference>
<dbReference type="FunFam" id="3.40.50.300:FF:001669">
    <property type="entry name" value="Dicer-like protein 1"/>
    <property type="match status" value="1"/>
</dbReference>
<dbReference type="FunFam" id="1.10.1520.10:FF:000015">
    <property type="entry name" value="Dicer-like protein 1"/>
    <property type="match status" value="1"/>
</dbReference>
<dbReference type="CDD" id="cd18802">
    <property type="entry name" value="SF2_C_dicer"/>
    <property type="match status" value="1"/>
</dbReference>
<dbReference type="PROSITE" id="PS51194">
    <property type="entry name" value="HELICASE_CTER"/>
    <property type="match status" value="1"/>
</dbReference>
<evidence type="ECO:0000256" key="12">
    <source>
        <dbReference type="ARBA" id="ARBA00022842"/>
    </source>
</evidence>
<dbReference type="InterPro" id="IPR036389">
    <property type="entry name" value="RNase_III_sf"/>
</dbReference>
<dbReference type="Pfam" id="PF03368">
    <property type="entry name" value="Dicer_dimer"/>
    <property type="match status" value="1"/>
</dbReference>
<dbReference type="GO" id="GO:0003677">
    <property type="term" value="F:DNA binding"/>
    <property type="evidence" value="ECO:0007669"/>
    <property type="project" value="InterPro"/>
</dbReference>
<keyword evidence="11" id="KW-0067">ATP-binding</keyword>
<organism evidence="26 27">
    <name type="scientific">Hymenoscyphus fraxineus</name>
    <dbReference type="NCBI Taxonomy" id="746836"/>
    <lineage>
        <taxon>Eukaryota</taxon>
        <taxon>Fungi</taxon>
        <taxon>Dikarya</taxon>
        <taxon>Ascomycota</taxon>
        <taxon>Pezizomycotina</taxon>
        <taxon>Leotiomycetes</taxon>
        <taxon>Helotiales</taxon>
        <taxon>Helotiaceae</taxon>
        <taxon>Hymenoscyphus</taxon>
    </lineage>
</organism>
<feature type="domain" description="Helicase ATP-binding" evidence="23">
    <location>
        <begin position="343"/>
        <end position="526"/>
    </location>
</feature>
<dbReference type="Pfam" id="PF04851">
    <property type="entry name" value="ResIII"/>
    <property type="match status" value="1"/>
</dbReference>
<dbReference type="PANTHER" id="PTHR14950:SF62">
    <property type="entry name" value="DICER-LIKE PROTEIN 1"/>
    <property type="match status" value="1"/>
</dbReference>
<feature type="region of interest" description="Disordered" evidence="20">
    <location>
        <begin position="223"/>
        <end position="285"/>
    </location>
</feature>
<dbReference type="InterPro" id="IPR003100">
    <property type="entry name" value="PAZ_dom"/>
</dbReference>
<keyword evidence="7" id="KW-0547">Nucleotide-binding</keyword>
<dbReference type="InterPro" id="IPR014001">
    <property type="entry name" value="Helicase_ATP-bd"/>
</dbReference>
<dbReference type="GO" id="GO:0005524">
    <property type="term" value="F:ATP binding"/>
    <property type="evidence" value="ECO:0007669"/>
    <property type="project" value="UniProtKB-KW"/>
</dbReference>
<comment type="caution">
    <text evidence="26">The sequence shown here is derived from an EMBL/GenBank/DDBJ whole genome shotgun (WGS) entry which is preliminary data.</text>
</comment>
<feature type="domain" description="Dicer dsRNA-binding fold" evidence="25">
    <location>
        <begin position="871"/>
        <end position="961"/>
    </location>
</feature>
<dbReference type="SMART" id="SM00490">
    <property type="entry name" value="HELICc"/>
    <property type="match status" value="1"/>
</dbReference>
<dbReference type="Gene3D" id="3.30.160.380">
    <property type="entry name" value="Dicer dimerisation domain"/>
    <property type="match status" value="1"/>
</dbReference>
<dbReference type="InterPro" id="IPR006935">
    <property type="entry name" value="Helicase/UvrB_N"/>
</dbReference>
<comment type="cofactor">
    <cofactor evidence="2">
        <name>Mg(2+)</name>
        <dbReference type="ChEBI" id="CHEBI:18420"/>
    </cofactor>
</comment>
<evidence type="ECO:0000259" key="21">
    <source>
        <dbReference type="PROSITE" id="PS50142"/>
    </source>
</evidence>
<evidence type="ECO:0000256" key="2">
    <source>
        <dbReference type="ARBA" id="ARBA00001946"/>
    </source>
</evidence>
<dbReference type="EMBL" id="CAJVRL010000067">
    <property type="protein sequence ID" value="CAG8955874.1"/>
    <property type="molecule type" value="Genomic_DNA"/>
</dbReference>
<reference evidence="26" key="1">
    <citation type="submission" date="2021-07" db="EMBL/GenBank/DDBJ databases">
        <authorList>
            <person name="Durling M."/>
        </authorList>
    </citation>
    <scope>NUCLEOTIDE SEQUENCE</scope>
</reference>
<keyword evidence="27" id="KW-1185">Reference proteome</keyword>
<name>A0A9N9KXV9_9HELO</name>
<keyword evidence="14" id="KW-0051">Antiviral defense</keyword>
<evidence type="ECO:0000256" key="7">
    <source>
        <dbReference type="ARBA" id="ARBA00022741"/>
    </source>
</evidence>
<dbReference type="PROSITE" id="PS50142">
    <property type="entry name" value="RNASE_3_2"/>
    <property type="match status" value="2"/>
</dbReference>
<evidence type="ECO:0000259" key="22">
    <source>
        <dbReference type="PROSITE" id="PS50821"/>
    </source>
</evidence>
<evidence type="ECO:0000313" key="26">
    <source>
        <dbReference type="EMBL" id="CAG8955874.1"/>
    </source>
</evidence>
<dbReference type="InterPro" id="IPR056755">
    <property type="entry name" value="DSRM_2"/>
</dbReference>
<dbReference type="GO" id="GO:0046872">
    <property type="term" value="F:metal ion binding"/>
    <property type="evidence" value="ECO:0007669"/>
    <property type="project" value="UniProtKB-KW"/>
</dbReference>
<dbReference type="Gene3D" id="3.40.50.300">
    <property type="entry name" value="P-loop containing nucleotide triphosphate hydrolases"/>
    <property type="match status" value="2"/>
</dbReference>
<dbReference type="Pfam" id="PF00636">
    <property type="entry name" value="Ribonuclease_3"/>
    <property type="match status" value="2"/>
</dbReference>
<dbReference type="GO" id="GO:0003723">
    <property type="term" value="F:RNA binding"/>
    <property type="evidence" value="ECO:0007669"/>
    <property type="project" value="UniProtKB-UniRule"/>
</dbReference>
<comment type="cofactor">
    <cofactor evidence="1">
        <name>Mn(2+)</name>
        <dbReference type="ChEBI" id="CHEBI:29035"/>
    </cofactor>
</comment>
<evidence type="ECO:0000256" key="20">
    <source>
        <dbReference type="SAM" id="MobiDB-lite"/>
    </source>
</evidence>
<dbReference type="SMART" id="SM00535">
    <property type="entry name" value="RIBOc"/>
    <property type="match status" value="2"/>
</dbReference>
<evidence type="ECO:0000259" key="23">
    <source>
        <dbReference type="PROSITE" id="PS51192"/>
    </source>
</evidence>
<dbReference type="Proteomes" id="UP000696280">
    <property type="component" value="Unassembled WGS sequence"/>
</dbReference>
<dbReference type="OrthoDB" id="416741at2759"/>
<evidence type="ECO:0000256" key="4">
    <source>
        <dbReference type="ARBA" id="ARBA00022721"/>
    </source>
</evidence>
<evidence type="ECO:0000256" key="6">
    <source>
        <dbReference type="ARBA" id="ARBA00022737"/>
    </source>
</evidence>
<keyword evidence="13 18" id="KW-0694">RNA-binding</keyword>
<keyword evidence="8" id="KW-0378">Hydrolase</keyword>
<feature type="domain" description="Helicase C-terminal" evidence="24">
    <location>
        <begin position="670"/>
        <end position="838"/>
    </location>
</feature>
<keyword evidence="5" id="KW-0479">Metal-binding</keyword>
<dbReference type="FunFam" id="3.40.50.300:FF:000628">
    <property type="entry name" value="Endoribonuclease Dicer"/>
    <property type="match status" value="1"/>
</dbReference>
<feature type="domain" description="RNase III" evidence="21">
    <location>
        <begin position="1477"/>
        <end position="1640"/>
    </location>
</feature>
<keyword evidence="15" id="KW-0464">Manganese</keyword>
<dbReference type="InterPro" id="IPR001650">
    <property type="entry name" value="Helicase_C-like"/>
</dbReference>
<dbReference type="GO" id="GO:0005634">
    <property type="term" value="C:nucleus"/>
    <property type="evidence" value="ECO:0007669"/>
    <property type="project" value="TreeGrafter"/>
</dbReference>
<keyword evidence="4" id="KW-0930">Antiviral protein</keyword>
<keyword evidence="10" id="KW-0862">Zinc</keyword>
<dbReference type="GO" id="GO:0030422">
    <property type="term" value="P:siRNA processing"/>
    <property type="evidence" value="ECO:0007669"/>
    <property type="project" value="TreeGrafter"/>
</dbReference>
<dbReference type="InterPro" id="IPR005034">
    <property type="entry name" value="Dicer_dimerisation"/>
</dbReference>
<dbReference type="SUPFAM" id="SSF52540">
    <property type="entry name" value="P-loop containing nucleoside triphosphate hydrolases"/>
    <property type="match status" value="2"/>
</dbReference>
<keyword evidence="9" id="KW-0347">Helicase</keyword>
<evidence type="ECO:0000256" key="8">
    <source>
        <dbReference type="ARBA" id="ARBA00022801"/>
    </source>
</evidence>
<dbReference type="PROSITE" id="PS51327">
    <property type="entry name" value="DICER_DSRBF"/>
    <property type="match status" value="1"/>
</dbReference>
<dbReference type="PROSITE" id="PS00517">
    <property type="entry name" value="RNASE_3_1"/>
    <property type="match status" value="1"/>
</dbReference>
<accession>A0A9N9KXV9</accession>
<proteinExistence type="inferred from homology"/>
<evidence type="ECO:0000256" key="13">
    <source>
        <dbReference type="ARBA" id="ARBA00022884"/>
    </source>
</evidence>
<dbReference type="PROSITE" id="PS51192">
    <property type="entry name" value="HELICASE_ATP_BIND_1"/>
    <property type="match status" value="1"/>
</dbReference>
<dbReference type="FunFam" id="3.30.160.380:FF:000004">
    <property type="entry name" value="Dicer-like protein 1"/>
    <property type="match status" value="1"/>
</dbReference>
<feature type="domain" description="PAZ" evidence="22">
    <location>
        <begin position="1106"/>
        <end position="1247"/>
    </location>
</feature>
<dbReference type="SUPFAM" id="SSF69065">
    <property type="entry name" value="RNase III domain-like"/>
    <property type="match status" value="2"/>
</dbReference>
<comment type="similarity">
    <text evidence="17 18">Belongs to the helicase family. Dicer subfamily.</text>
</comment>
<dbReference type="GO" id="GO:0004525">
    <property type="term" value="F:ribonuclease III activity"/>
    <property type="evidence" value="ECO:0007669"/>
    <property type="project" value="InterPro"/>
</dbReference>
<evidence type="ECO:0000259" key="24">
    <source>
        <dbReference type="PROSITE" id="PS51194"/>
    </source>
</evidence>
<dbReference type="GO" id="GO:0005737">
    <property type="term" value="C:cytoplasm"/>
    <property type="evidence" value="ECO:0007669"/>
    <property type="project" value="TreeGrafter"/>
</dbReference>
<protein>
    <recommendedName>
        <fullName evidence="3">Dicer-like protein 1</fullName>
    </recommendedName>
</protein>
<evidence type="ECO:0000256" key="5">
    <source>
        <dbReference type="ARBA" id="ARBA00022723"/>
    </source>
</evidence>
<dbReference type="CDD" id="cd00593">
    <property type="entry name" value="RIBOc"/>
    <property type="match status" value="2"/>
</dbReference>
<dbReference type="InterPro" id="IPR038248">
    <property type="entry name" value="Dicer_dimer_sf"/>
</dbReference>
<dbReference type="GO" id="GO:0004386">
    <property type="term" value="F:helicase activity"/>
    <property type="evidence" value="ECO:0007669"/>
    <property type="project" value="UniProtKB-KW"/>
</dbReference>
<dbReference type="GO" id="GO:0050688">
    <property type="term" value="P:regulation of defense response to virus"/>
    <property type="evidence" value="ECO:0007669"/>
    <property type="project" value="UniProtKB-KW"/>
</dbReference>
<evidence type="ECO:0000256" key="15">
    <source>
        <dbReference type="ARBA" id="ARBA00023211"/>
    </source>
</evidence>
<gene>
    <name evidence="26" type="ORF">HYFRA_00008724</name>
</gene>
<feature type="coiled-coil region" evidence="19">
    <location>
        <begin position="1574"/>
        <end position="1605"/>
    </location>
</feature>
<sequence>MPLEQYLQDLCLLSDDCLLPIFDDESALIQNSYSSRWTRDTTPVGTDWITPDTLHQMMLLDHNHTEALCKTTYTHTAPLLDLSSDSDHKYDHLQPSSQVQLQPARDRQSAKASSIQTASTSPLIIDSLSLRAELISHPPPAPSPPLKSSLLSSATPLPLTIENLTRTQHTFSLSPSSENTRLLTTSMDPAIATALPQRTEDDVITDLQRARRPANIARVQNWQGSSSTIFPEETLPDPSKPLPLVETKVSSAPQIEERDGYATQSDDDNEVPAASQPRAVTERKRRQNAIANNYLQEKLRNPTSKQDHQVKPGEEAVQSTRWIVDHTESAPIISTPREYQNELYERAKEKNIIAVLDTGSGKTLIAVLLLRHILAQELEDRADGKVKRTSFFLVDSVTLVFQQHHVLKNNLNGMPMDMFCGNMGTKLWDREKWTKILNDNMVVVCTAEVLRHCLGHGFVSMDGINLLVFDEAHHAKKDHPYARIIMDHYAVMPQNARRPKIFGMTASPVDAKVSPRKAAEELEVLLHCEIATAHDTSLLQYTANKTEECLCRYESLPATLCTPLYTQMSACLTNDSVLRKPLLFAHEASRHLGAWCSDQLWRFCLEEEEVKKLVAKTESKHRNENADRRDDLLEQKKTKLSEAQAILKAHAFDSPDYCNDSNESKNLSSKVVELIKILREEYKTPTESKCIVFVQQRYTALLLARLFQESGVKTDHLRVGTLVGARSGEAGDQNNSFRQQVLTMMNFRRGKVNCLFATSVAEEGLDIPDCNLIVRFDLYSTVIQYIQSRGRARHANSRYIHMAEQGNREHEQTIRDVRLNEGILKRFCNEVPEDRKLTGNNVDMDYFLRKEKSQRIYMVPTTGAKLTYKMSLGVLENFVSSLEAAPDTNLHPEYIVTVQNKRFIGEVILPEGSPVRGAVGRPASTKQVAKCSAAFEACCLLIQKKYLDDHLLPTYAKRLPAMRNALLAVDSKKRDTYDMKTKPSLWSAGGVPQELFMTILSLESPQELDRASQPLALLTRSQIPSLPSFTLHFGDGKHSGVNCVSSPVSLQVSTDMLRQINTFTLAIFDDVFSKTYESDPSKMPYFLAPLKESADANHHTDPAASVDWEMLKNVDEHQQAWQGKDWELKSWQTEPDEFFADKYIVDPYDGSRKLWCKGVAPQYRPLDPVPPNCAARRGTRQRTDNIMEYSSSLWEKARARRTFDENQRVFEAELIPLRRNLLDEFDRNVSEGPKRCFVILEILKISALPSTVVSMAYIFPAIIHRIEAYLIALEACELLHLDIRADLALEAVTKDSDNSGDHGEEKIDFQRGMGNNYERLEFLGDCFLKMATSITLYGTKPDSDEYSYHVDRMVMICNKNLKNVAVKLKLYEYIRSQAFNRRAWYPEGLTLTKGKTATAPNQHKLGDKTIADVSEALIGAALLTHHSENNMDYAVRAVTELVCSENHNVTSWADYYKLYKKPAFQTQRSTQMQLEIAEKVEMVHSYHFQSPRLLRSAFIHPSYPYSYERIPSYQRLEFLGDSLLDMVCVNYLFHAYPGKDPQWLTEHKMAMVSNAFLGCLCVELGFNAFLLIFNQIYQKQIGEYVDEIKEAKLQAQDEAERAGKSREDYAPDYWTAVRPPPKCLPDIVEAYIGAIFVDSEYDYSRVEDFFQAHIKWYFKDMSIYDTYANKQPTTFLSNFFAVSMCCENWTIQTREFASIDGSKAKILAMVIVHDQVVTDGTAESGRYAKVSAAKKALELLKGLSPRRFRQKYGCTCAMPEEEDGVVDADADLTAI</sequence>
<evidence type="ECO:0000313" key="27">
    <source>
        <dbReference type="Proteomes" id="UP000696280"/>
    </source>
</evidence>
<evidence type="ECO:0000256" key="1">
    <source>
        <dbReference type="ARBA" id="ARBA00001936"/>
    </source>
</evidence>
<evidence type="ECO:0000256" key="16">
    <source>
        <dbReference type="ARBA" id="ARBA00025403"/>
    </source>
</evidence>